<name>A0A229RFH9_AMYAL</name>
<dbReference type="InterPro" id="IPR018114">
    <property type="entry name" value="TRYPSIN_HIS"/>
</dbReference>
<dbReference type="InterPro" id="IPR001254">
    <property type="entry name" value="Trypsin_dom"/>
</dbReference>
<feature type="chain" id="PRO_5011291926" evidence="1">
    <location>
        <begin position="27"/>
        <end position="246"/>
    </location>
</feature>
<dbReference type="SUPFAM" id="SSF50494">
    <property type="entry name" value="Trypsin-like serine proteases"/>
    <property type="match status" value="1"/>
</dbReference>
<dbReference type="SMART" id="SM00020">
    <property type="entry name" value="Tryp_SPc"/>
    <property type="match status" value="1"/>
</dbReference>
<dbReference type="GO" id="GO:0004252">
    <property type="term" value="F:serine-type endopeptidase activity"/>
    <property type="evidence" value="ECO:0007669"/>
    <property type="project" value="InterPro"/>
</dbReference>
<organism evidence="3 4">
    <name type="scientific">Amycolatopsis alba DSM 44262</name>
    <dbReference type="NCBI Taxonomy" id="1125972"/>
    <lineage>
        <taxon>Bacteria</taxon>
        <taxon>Bacillati</taxon>
        <taxon>Actinomycetota</taxon>
        <taxon>Actinomycetes</taxon>
        <taxon>Pseudonocardiales</taxon>
        <taxon>Pseudonocardiaceae</taxon>
        <taxon>Amycolatopsis</taxon>
    </lineage>
</organism>
<feature type="signal peptide" evidence="1">
    <location>
        <begin position="1"/>
        <end position="26"/>
    </location>
</feature>
<dbReference type="Proteomes" id="UP000215563">
    <property type="component" value="Unassembled WGS sequence"/>
</dbReference>
<accession>A0A229RFH9</accession>
<dbReference type="InterPro" id="IPR009003">
    <property type="entry name" value="Peptidase_S1_PA"/>
</dbReference>
<evidence type="ECO:0000259" key="2">
    <source>
        <dbReference type="PROSITE" id="PS50240"/>
    </source>
</evidence>
<dbReference type="PROSITE" id="PS00134">
    <property type="entry name" value="TRYPSIN_HIS"/>
    <property type="match status" value="1"/>
</dbReference>
<dbReference type="PANTHER" id="PTHR24260:SF136">
    <property type="entry name" value="GH08193P-RELATED"/>
    <property type="match status" value="1"/>
</dbReference>
<dbReference type="OrthoDB" id="4310587at2"/>
<keyword evidence="1" id="KW-0732">Signal</keyword>
<gene>
    <name evidence="3" type="ORF">CFP75_31980</name>
</gene>
<keyword evidence="4" id="KW-1185">Reference proteome</keyword>
<evidence type="ECO:0000256" key="1">
    <source>
        <dbReference type="SAM" id="SignalP"/>
    </source>
</evidence>
<dbReference type="AlphaFoldDB" id="A0A229RFH9"/>
<reference evidence="3 4" key="1">
    <citation type="submission" date="2017-07" db="EMBL/GenBank/DDBJ databases">
        <title>Amycolatopsis alba DSM 44262 Genome sequencing and assembly.</title>
        <authorList>
            <person name="Kaur N."/>
            <person name="Mayilraj S."/>
        </authorList>
    </citation>
    <scope>NUCLEOTIDE SEQUENCE [LARGE SCALE GENOMIC DNA]</scope>
    <source>
        <strain evidence="3 4">DSM 44262</strain>
    </source>
</reference>
<dbReference type="PANTHER" id="PTHR24260">
    <property type="match status" value="1"/>
</dbReference>
<feature type="domain" description="Peptidase S1" evidence="2">
    <location>
        <begin position="27"/>
        <end position="245"/>
    </location>
</feature>
<evidence type="ECO:0000313" key="3">
    <source>
        <dbReference type="EMBL" id="OXM45211.1"/>
    </source>
</evidence>
<dbReference type="Pfam" id="PF00089">
    <property type="entry name" value="Trypsin"/>
    <property type="match status" value="1"/>
</dbReference>
<dbReference type="Gene3D" id="2.40.10.10">
    <property type="entry name" value="Trypsin-like serine proteases"/>
    <property type="match status" value="2"/>
</dbReference>
<dbReference type="InterPro" id="IPR051333">
    <property type="entry name" value="CLIP_Serine_Protease"/>
</dbReference>
<dbReference type="PROSITE" id="PS50240">
    <property type="entry name" value="TRYPSIN_DOM"/>
    <property type="match status" value="1"/>
</dbReference>
<dbReference type="EMBL" id="NMQU01000106">
    <property type="protein sequence ID" value="OXM45211.1"/>
    <property type="molecule type" value="Genomic_DNA"/>
</dbReference>
<dbReference type="GO" id="GO:0006508">
    <property type="term" value="P:proteolysis"/>
    <property type="evidence" value="ECO:0007669"/>
    <property type="project" value="InterPro"/>
</dbReference>
<evidence type="ECO:0000313" key="4">
    <source>
        <dbReference type="Proteomes" id="UP000215563"/>
    </source>
</evidence>
<sequence length="246" mass="25827">MKLRTSSSLVVLVALGAVVPAPGASAVIGGSVSDYAPWAVRMVVDDTPFCTATAISREWILSASHCFFEAGEQIDDSRIRFRVGALDQRNGTVVRPVPGSTHGVGIADMMLIKVPPMDVMPARLPAPDSVHPGQIVRQYGWGATCREDETTCQSDVLKEADQQVLAPDQPRCERFTPPGGGDGRDLCLGWVTGIPGGGDSGGPVMATGRGERDTIVAVENDSDRDHTAGAGNVSLVVAEIHKVIGT</sequence>
<comment type="caution">
    <text evidence="3">The sequence shown here is derived from an EMBL/GenBank/DDBJ whole genome shotgun (WGS) entry which is preliminary data.</text>
</comment>
<dbReference type="InterPro" id="IPR043504">
    <property type="entry name" value="Peptidase_S1_PA_chymotrypsin"/>
</dbReference>
<protein>
    <submittedName>
        <fullName evidence="3">Trypsin</fullName>
    </submittedName>
</protein>
<dbReference type="RefSeq" id="WP_020636683.1">
    <property type="nucleotide sequence ID" value="NZ_KB913032.1"/>
</dbReference>
<proteinExistence type="predicted"/>